<dbReference type="InterPro" id="IPR050815">
    <property type="entry name" value="TF_fung"/>
</dbReference>
<dbReference type="Pfam" id="PF04082">
    <property type="entry name" value="Fungal_trans"/>
    <property type="match status" value="1"/>
</dbReference>
<dbReference type="PANTHER" id="PTHR47338">
    <property type="entry name" value="ZN(II)2CYS6 TRANSCRIPTION FACTOR (EUROFUNG)-RELATED"/>
    <property type="match status" value="1"/>
</dbReference>
<comment type="subcellular location">
    <subcellularLocation>
        <location evidence="1">Nucleus</location>
    </subcellularLocation>
</comment>
<evidence type="ECO:0000256" key="1">
    <source>
        <dbReference type="ARBA" id="ARBA00004123"/>
    </source>
</evidence>
<feature type="non-terminal residue" evidence="7">
    <location>
        <position position="1"/>
    </location>
</feature>
<keyword evidence="4" id="KW-0804">Transcription</keyword>
<dbReference type="OrthoDB" id="3862662at2759"/>
<evidence type="ECO:0000259" key="6">
    <source>
        <dbReference type="Pfam" id="PF04082"/>
    </source>
</evidence>
<gene>
    <name evidence="7" type="ORF">B7463_g416</name>
</gene>
<evidence type="ECO:0000313" key="8">
    <source>
        <dbReference type="Proteomes" id="UP000258309"/>
    </source>
</evidence>
<organism evidence="7 8">
    <name type="scientific">Scytalidium lignicola</name>
    <name type="common">Hyphomycete</name>
    <dbReference type="NCBI Taxonomy" id="5539"/>
    <lineage>
        <taxon>Eukaryota</taxon>
        <taxon>Fungi</taxon>
        <taxon>Dikarya</taxon>
        <taxon>Ascomycota</taxon>
        <taxon>Pezizomycotina</taxon>
        <taxon>Leotiomycetes</taxon>
        <taxon>Leotiomycetes incertae sedis</taxon>
        <taxon>Scytalidium</taxon>
    </lineage>
</organism>
<accession>A0A3E2HRE7</accession>
<evidence type="ECO:0000256" key="5">
    <source>
        <dbReference type="ARBA" id="ARBA00023242"/>
    </source>
</evidence>
<dbReference type="GO" id="GO:0006351">
    <property type="term" value="P:DNA-templated transcription"/>
    <property type="evidence" value="ECO:0007669"/>
    <property type="project" value="InterPro"/>
</dbReference>
<dbReference type="OMA" id="MEHEARI"/>
<keyword evidence="3" id="KW-0805">Transcription regulation</keyword>
<dbReference type="EMBL" id="NCSJ02000003">
    <property type="protein sequence ID" value="RFU35948.1"/>
    <property type="molecule type" value="Genomic_DNA"/>
</dbReference>
<dbReference type="CDD" id="cd12148">
    <property type="entry name" value="fungal_TF_MHR"/>
    <property type="match status" value="1"/>
</dbReference>
<dbReference type="AlphaFoldDB" id="A0A3E2HRE7"/>
<sequence>MSTTPANQIDSVADFRSEVTIPCGYAFPTVYFLDNEMFKRSLTEIPRMDFQVSAGIRNLVGSTEDRQGAALLYFRMVHPWMPFISKKLFYDQLLSPLAPLRAENILLFACMKLAVSSPRDNSPRNSQYLTVKLELFKAEIAGVLTFRALQAWVLMSLYEVGHGIYPAAYISISTSARYASALGVTASRESLSGFPSGWISAEERKRTWWAVRILDCYANLGIRDRPLATKDPKQDDTLPMDDVAWDHGGPEPRSAFTLSTPPSPAMGRFNLLAQAANLLGQVLRHICEHDADREFHAQEAEILERTLIALTNVSREESRTRGMGICGPTTVCHSARVALNFRATASGTESWAIDDIRVAPVAKYEVAEEILKLSRWALSTVQPNTGELSNADEVSPFLLDCMYRTATLYAQLYCEVGDQAYAEASKDAKKALSWLNRRWAAAGEYITLLDAWDASHIY</sequence>
<dbReference type="GO" id="GO:0000981">
    <property type="term" value="F:DNA-binding transcription factor activity, RNA polymerase II-specific"/>
    <property type="evidence" value="ECO:0007669"/>
    <property type="project" value="InterPro"/>
</dbReference>
<protein>
    <recommendedName>
        <fullName evidence="6">Xylanolytic transcriptional activator regulatory domain-containing protein</fullName>
    </recommendedName>
</protein>
<feature type="domain" description="Xylanolytic transcriptional activator regulatory" evidence="6">
    <location>
        <begin position="72"/>
        <end position="285"/>
    </location>
</feature>
<keyword evidence="5" id="KW-0539">Nucleus</keyword>
<keyword evidence="2" id="KW-0479">Metal-binding</keyword>
<name>A0A3E2HRE7_SCYLI</name>
<dbReference type="InterPro" id="IPR007219">
    <property type="entry name" value="XnlR_reg_dom"/>
</dbReference>
<dbReference type="STRING" id="5539.A0A3E2HRE7"/>
<dbReference type="PANTHER" id="PTHR47338:SF20">
    <property type="entry name" value="ZN(II)2CYS6 TRANSCRIPTION FACTOR (EUROFUNG)"/>
    <property type="match status" value="1"/>
</dbReference>
<proteinExistence type="predicted"/>
<feature type="non-terminal residue" evidence="7">
    <location>
        <position position="458"/>
    </location>
</feature>
<evidence type="ECO:0000256" key="3">
    <source>
        <dbReference type="ARBA" id="ARBA00023015"/>
    </source>
</evidence>
<dbReference type="GO" id="GO:0005634">
    <property type="term" value="C:nucleus"/>
    <property type="evidence" value="ECO:0007669"/>
    <property type="project" value="UniProtKB-SubCell"/>
</dbReference>
<evidence type="ECO:0000256" key="4">
    <source>
        <dbReference type="ARBA" id="ARBA00023163"/>
    </source>
</evidence>
<dbReference type="GO" id="GO:0003677">
    <property type="term" value="F:DNA binding"/>
    <property type="evidence" value="ECO:0007669"/>
    <property type="project" value="InterPro"/>
</dbReference>
<dbReference type="GO" id="GO:0008270">
    <property type="term" value="F:zinc ion binding"/>
    <property type="evidence" value="ECO:0007669"/>
    <property type="project" value="InterPro"/>
</dbReference>
<keyword evidence="8" id="KW-1185">Reference proteome</keyword>
<dbReference type="Proteomes" id="UP000258309">
    <property type="component" value="Unassembled WGS sequence"/>
</dbReference>
<reference evidence="7 8" key="1">
    <citation type="submission" date="2018-05" db="EMBL/GenBank/DDBJ databases">
        <title>Draft genome sequence of Scytalidium lignicola DSM 105466, a ubiquitous saprotrophic fungus.</title>
        <authorList>
            <person name="Buettner E."/>
            <person name="Gebauer A.M."/>
            <person name="Hofrichter M."/>
            <person name="Liers C."/>
            <person name="Kellner H."/>
        </authorList>
    </citation>
    <scope>NUCLEOTIDE SEQUENCE [LARGE SCALE GENOMIC DNA]</scope>
    <source>
        <strain evidence="7 8">DSM 105466</strain>
    </source>
</reference>
<evidence type="ECO:0000313" key="7">
    <source>
        <dbReference type="EMBL" id="RFU35948.1"/>
    </source>
</evidence>
<evidence type="ECO:0000256" key="2">
    <source>
        <dbReference type="ARBA" id="ARBA00022723"/>
    </source>
</evidence>
<comment type="caution">
    <text evidence="7">The sequence shown here is derived from an EMBL/GenBank/DDBJ whole genome shotgun (WGS) entry which is preliminary data.</text>
</comment>